<reference evidence="2" key="1">
    <citation type="journal article" date="2019" name="Int. J. Syst. Evol. Microbiol.">
        <title>The Global Catalogue of Microorganisms (GCM) 10K type strain sequencing project: providing services to taxonomists for standard genome sequencing and annotation.</title>
        <authorList>
            <consortium name="The Broad Institute Genomics Platform"/>
            <consortium name="The Broad Institute Genome Sequencing Center for Infectious Disease"/>
            <person name="Wu L."/>
            <person name="Ma J."/>
        </authorList>
    </citation>
    <scope>NUCLEOTIDE SEQUENCE [LARGE SCALE GENOMIC DNA]</scope>
    <source>
        <strain evidence="2">CGMCC 4.7382</strain>
    </source>
</reference>
<dbReference type="RefSeq" id="WP_379872591.1">
    <property type="nucleotide sequence ID" value="NZ_JBHTBH010000009.1"/>
</dbReference>
<accession>A0ABW2KKQ8</accession>
<evidence type="ECO:0008006" key="3">
    <source>
        <dbReference type="Google" id="ProtNLM"/>
    </source>
</evidence>
<evidence type="ECO:0000313" key="1">
    <source>
        <dbReference type="EMBL" id="MFC7329948.1"/>
    </source>
</evidence>
<evidence type="ECO:0000313" key="2">
    <source>
        <dbReference type="Proteomes" id="UP001596540"/>
    </source>
</evidence>
<comment type="caution">
    <text evidence="1">The sequence shown here is derived from an EMBL/GenBank/DDBJ whole genome shotgun (WGS) entry which is preliminary data.</text>
</comment>
<name>A0ABW2KKQ8_9ACTN</name>
<proteinExistence type="predicted"/>
<gene>
    <name evidence="1" type="ORF">ACFQRF_19630</name>
</gene>
<dbReference type="Proteomes" id="UP001596540">
    <property type="component" value="Unassembled WGS sequence"/>
</dbReference>
<keyword evidence="2" id="KW-1185">Reference proteome</keyword>
<protein>
    <recommendedName>
        <fullName evidence="3">Asp23/Gls24 family envelope stress response protein</fullName>
    </recommendedName>
</protein>
<sequence length="106" mass="10747">MHVMVQIDIESPGGPAAGDELRARGAAQLLMAALATVSRIEGPGGVVVRPRAARCVAHDGGVAVRVAADAPSADLAETGLRLALVQLVGEHAALAGWRVAERGARP</sequence>
<organism evidence="1 2">
    <name type="scientific">Marinactinospora rubrisoli</name>
    <dbReference type="NCBI Taxonomy" id="2715399"/>
    <lineage>
        <taxon>Bacteria</taxon>
        <taxon>Bacillati</taxon>
        <taxon>Actinomycetota</taxon>
        <taxon>Actinomycetes</taxon>
        <taxon>Streptosporangiales</taxon>
        <taxon>Nocardiopsidaceae</taxon>
        <taxon>Marinactinospora</taxon>
    </lineage>
</organism>
<dbReference type="EMBL" id="JBHTBH010000009">
    <property type="protein sequence ID" value="MFC7329948.1"/>
    <property type="molecule type" value="Genomic_DNA"/>
</dbReference>